<dbReference type="PANTHER" id="PTHR42792:SF1">
    <property type="entry name" value="FLAGELLAR HOOK-ASSOCIATED PROTEIN 3"/>
    <property type="match status" value="1"/>
</dbReference>
<dbReference type="RefSeq" id="WP_329774287.1">
    <property type="nucleotide sequence ID" value="NZ_JAYDYW010000004.1"/>
</dbReference>
<dbReference type="NCBIfam" id="TIGR02550">
    <property type="entry name" value="flagell_flgL"/>
    <property type="match status" value="1"/>
</dbReference>
<dbReference type="Gene3D" id="1.20.1330.10">
    <property type="entry name" value="f41 fragment of flagellin, N-terminal domain"/>
    <property type="match status" value="1"/>
</dbReference>
<comment type="similarity">
    <text evidence="3">Belongs to the bacterial flagellin family.</text>
</comment>
<dbReference type="InterPro" id="IPR001492">
    <property type="entry name" value="Flagellin"/>
</dbReference>
<dbReference type="EMBL" id="JAYDYW010000004">
    <property type="protein sequence ID" value="MEE1672884.1"/>
    <property type="molecule type" value="Genomic_DNA"/>
</dbReference>
<dbReference type="Pfam" id="PF00669">
    <property type="entry name" value="Flagellin_N"/>
    <property type="match status" value="1"/>
</dbReference>
<dbReference type="PANTHER" id="PTHR42792">
    <property type="entry name" value="FLAGELLIN"/>
    <property type="match status" value="1"/>
</dbReference>
<accession>A0ABU7G0K3</accession>
<gene>
    <name evidence="8" type="primary">flgL</name>
    <name evidence="8" type="ORF">SNR37_002295</name>
</gene>
<protein>
    <submittedName>
        <fullName evidence="8">Flagellar hook-associated protein FlgL</fullName>
    </submittedName>
</protein>
<comment type="subcellular location">
    <subcellularLocation>
        <location evidence="1">Bacterial flagellum</location>
    </subcellularLocation>
    <subcellularLocation>
        <location evidence="2">Secreted</location>
    </subcellularLocation>
</comment>
<keyword evidence="5" id="KW-0975">Bacterial flagellum</keyword>
<evidence type="ECO:0000256" key="4">
    <source>
        <dbReference type="ARBA" id="ARBA00022525"/>
    </source>
</evidence>
<evidence type="ECO:0000259" key="7">
    <source>
        <dbReference type="Pfam" id="PF00700"/>
    </source>
</evidence>
<keyword evidence="8" id="KW-0282">Flagellum</keyword>
<keyword evidence="8" id="KW-0969">Cilium</keyword>
<evidence type="ECO:0000256" key="5">
    <source>
        <dbReference type="ARBA" id="ARBA00023143"/>
    </source>
</evidence>
<sequence>MRVSSINLYQSSLNGVLNSQQQVEKMNQHLITNKKLLTAADGPSDMSKTMFLTTEITLTEQHLKNGTLLENALNFEESTLDGMVTAMQRARVLGVQSGDGINGESERASLAQELRQIQNQMFDFMNSQNADGSYVFSGFQTQKQPYVYDGTDYNYQGDAGVNELKVSSSVYIQSNDTGQEVFDNVFKRFKTNDISANIKSVVNDQKAYDSFHKLSYDPITPANNTYQVQTTAGVPDTYEILDSGGVSLVPPVTGNYVPNEPINFNGLEITVSTPAGSANESFELAPPDKDNILNTLSDFIIALEDPNLLGSDYIEAQSDFLVGLDNSLESVNLTLGTLGARGNSLDSVRAAAASMDVINQQSRASLSEVDFAEAVSNLQKAELALNTSYSSYSRISQLSLFNYL</sequence>
<keyword evidence="8" id="KW-0966">Cell projection</keyword>
<proteinExistence type="inferred from homology"/>
<dbReference type="InterPro" id="IPR013384">
    <property type="entry name" value="Flagell_FlgL"/>
</dbReference>
<evidence type="ECO:0000313" key="8">
    <source>
        <dbReference type="EMBL" id="MEE1672884.1"/>
    </source>
</evidence>
<dbReference type="Proteomes" id="UP001310248">
    <property type="component" value="Unassembled WGS sequence"/>
</dbReference>
<feature type="domain" description="Flagellin N-terminal" evidence="6">
    <location>
        <begin position="4"/>
        <end position="141"/>
    </location>
</feature>
<evidence type="ECO:0000313" key="9">
    <source>
        <dbReference type="Proteomes" id="UP001310248"/>
    </source>
</evidence>
<dbReference type="InterPro" id="IPR001029">
    <property type="entry name" value="Flagellin_N"/>
</dbReference>
<organism evidence="8 9">
    <name type="scientific">Agarivorans aestuarii</name>
    <dbReference type="NCBI Taxonomy" id="1563703"/>
    <lineage>
        <taxon>Bacteria</taxon>
        <taxon>Pseudomonadati</taxon>
        <taxon>Pseudomonadota</taxon>
        <taxon>Gammaproteobacteria</taxon>
        <taxon>Alteromonadales</taxon>
        <taxon>Alteromonadaceae</taxon>
        <taxon>Agarivorans</taxon>
    </lineage>
</organism>
<dbReference type="InterPro" id="IPR046358">
    <property type="entry name" value="Flagellin_C"/>
</dbReference>
<name>A0ABU7G0K3_9ALTE</name>
<evidence type="ECO:0000256" key="2">
    <source>
        <dbReference type="ARBA" id="ARBA00004613"/>
    </source>
</evidence>
<reference evidence="9" key="1">
    <citation type="submission" date="2023-07" db="EMBL/GenBank/DDBJ databases">
        <title>Draft genome sequence of Agarivorans aestuarii strain ZMCS4, a CAZymes producing bacteria isolated from the marine brown algae Clodostephus spongiosus.</title>
        <authorList>
            <person name="Lorente B."/>
            <person name="Cabral C."/>
            <person name="Frias J."/>
            <person name="Faria J."/>
            <person name="Toubarro D."/>
        </authorList>
    </citation>
    <scope>NUCLEOTIDE SEQUENCE [LARGE SCALE GENOMIC DNA]</scope>
    <source>
        <strain evidence="9">ZMCS4</strain>
    </source>
</reference>
<keyword evidence="9" id="KW-1185">Reference proteome</keyword>
<evidence type="ECO:0000256" key="1">
    <source>
        <dbReference type="ARBA" id="ARBA00004365"/>
    </source>
</evidence>
<keyword evidence="4" id="KW-0964">Secreted</keyword>
<dbReference type="SUPFAM" id="SSF64518">
    <property type="entry name" value="Phase 1 flagellin"/>
    <property type="match status" value="1"/>
</dbReference>
<feature type="domain" description="Flagellin C-terminal" evidence="7">
    <location>
        <begin position="324"/>
        <end position="404"/>
    </location>
</feature>
<dbReference type="Pfam" id="PF00700">
    <property type="entry name" value="Flagellin_C"/>
    <property type="match status" value="1"/>
</dbReference>
<comment type="caution">
    <text evidence="8">The sequence shown here is derived from an EMBL/GenBank/DDBJ whole genome shotgun (WGS) entry which is preliminary data.</text>
</comment>
<evidence type="ECO:0000256" key="3">
    <source>
        <dbReference type="ARBA" id="ARBA00005709"/>
    </source>
</evidence>
<evidence type="ECO:0000259" key="6">
    <source>
        <dbReference type="Pfam" id="PF00669"/>
    </source>
</evidence>